<dbReference type="Proteomes" id="UP000198854">
    <property type="component" value="Unassembled WGS sequence"/>
</dbReference>
<dbReference type="InterPro" id="IPR013332">
    <property type="entry name" value="KPR_N"/>
</dbReference>
<dbReference type="Gene3D" id="3.40.50.720">
    <property type="entry name" value="NAD(P)-binding Rossmann-like Domain"/>
    <property type="match status" value="1"/>
</dbReference>
<dbReference type="EMBL" id="FNDD01000017">
    <property type="protein sequence ID" value="SDH48560.1"/>
    <property type="molecule type" value="Genomic_DNA"/>
</dbReference>
<dbReference type="GO" id="GO:0005737">
    <property type="term" value="C:cytoplasm"/>
    <property type="evidence" value="ECO:0007669"/>
    <property type="project" value="TreeGrafter"/>
</dbReference>
<evidence type="ECO:0000256" key="10">
    <source>
        <dbReference type="RuleBase" id="RU362068"/>
    </source>
</evidence>
<evidence type="ECO:0000256" key="1">
    <source>
        <dbReference type="ARBA" id="ARBA00004994"/>
    </source>
</evidence>
<comment type="function">
    <text evidence="10">Catalyzes the NADPH-dependent reduction of ketopantoate into pantoic acid.</text>
</comment>
<evidence type="ECO:0000256" key="8">
    <source>
        <dbReference type="ARBA" id="ARBA00032024"/>
    </source>
</evidence>
<evidence type="ECO:0000256" key="7">
    <source>
        <dbReference type="ARBA" id="ARBA00023002"/>
    </source>
</evidence>
<feature type="domain" description="Ketopantoate reductase N-terminal" evidence="11">
    <location>
        <begin position="7"/>
        <end position="161"/>
    </location>
</feature>
<dbReference type="InterPro" id="IPR013328">
    <property type="entry name" value="6PGD_dom2"/>
</dbReference>
<keyword evidence="6 10" id="KW-0521">NADP</keyword>
<gene>
    <name evidence="13" type="ORF">SAMN04488136_11756</name>
</gene>
<dbReference type="OrthoDB" id="6530772at2"/>
<evidence type="ECO:0000256" key="4">
    <source>
        <dbReference type="ARBA" id="ARBA00019465"/>
    </source>
</evidence>
<dbReference type="AlphaFoldDB" id="A0A1G8CUB5"/>
<dbReference type="PANTHER" id="PTHR21708:SF26">
    <property type="entry name" value="2-DEHYDROPANTOATE 2-REDUCTASE"/>
    <property type="match status" value="1"/>
</dbReference>
<dbReference type="InterPro" id="IPR036291">
    <property type="entry name" value="NAD(P)-bd_dom_sf"/>
</dbReference>
<dbReference type="STRING" id="861298.SAMN04488136_11756"/>
<dbReference type="EC" id="1.1.1.169" evidence="3 10"/>
<dbReference type="RefSeq" id="WP_093275306.1">
    <property type="nucleotide sequence ID" value="NZ_FNDD01000017.1"/>
</dbReference>
<proteinExistence type="inferred from homology"/>
<evidence type="ECO:0000256" key="9">
    <source>
        <dbReference type="ARBA" id="ARBA00048793"/>
    </source>
</evidence>
<organism evidence="13 14">
    <name type="scientific">Vibrio xiamenensis</name>
    <dbReference type="NCBI Taxonomy" id="861298"/>
    <lineage>
        <taxon>Bacteria</taxon>
        <taxon>Pseudomonadati</taxon>
        <taxon>Pseudomonadota</taxon>
        <taxon>Gammaproteobacteria</taxon>
        <taxon>Vibrionales</taxon>
        <taxon>Vibrionaceae</taxon>
        <taxon>Vibrio</taxon>
    </lineage>
</organism>
<dbReference type="FunFam" id="1.10.1040.10:FF:000017">
    <property type="entry name" value="2-dehydropantoate 2-reductase"/>
    <property type="match status" value="1"/>
</dbReference>
<dbReference type="InterPro" id="IPR008927">
    <property type="entry name" value="6-PGluconate_DH-like_C_sf"/>
</dbReference>
<dbReference type="Pfam" id="PF02558">
    <property type="entry name" value="ApbA"/>
    <property type="match status" value="1"/>
</dbReference>
<dbReference type="GO" id="GO:0008677">
    <property type="term" value="F:2-dehydropantoate 2-reductase activity"/>
    <property type="evidence" value="ECO:0007669"/>
    <property type="project" value="UniProtKB-EC"/>
</dbReference>
<evidence type="ECO:0000256" key="6">
    <source>
        <dbReference type="ARBA" id="ARBA00022857"/>
    </source>
</evidence>
<reference evidence="13 14" key="1">
    <citation type="submission" date="2016-10" db="EMBL/GenBank/DDBJ databases">
        <authorList>
            <person name="de Groot N.N."/>
        </authorList>
    </citation>
    <scope>NUCLEOTIDE SEQUENCE [LARGE SCALE GENOMIC DNA]</scope>
    <source>
        <strain evidence="13 14">CGMCC 1.10228</strain>
    </source>
</reference>
<evidence type="ECO:0000259" key="11">
    <source>
        <dbReference type="Pfam" id="PF02558"/>
    </source>
</evidence>
<evidence type="ECO:0000256" key="5">
    <source>
        <dbReference type="ARBA" id="ARBA00022655"/>
    </source>
</evidence>
<dbReference type="Pfam" id="PF08546">
    <property type="entry name" value="ApbA_C"/>
    <property type="match status" value="1"/>
</dbReference>
<sequence>MSSRLNIAMIGAGGIGCYYGARLVSAGHRVVFVARGEHLQALNRDGLKVIHPSFDFHQAVEAMSMETLSEQFPCEQFDLIILATKSGATLDFLAQMSPWLESADTPVLSIQNGVMNEVKIADQLGRSRTLGGLAVRIGGHIIVPGVVEVAGESQIELGAWPNSSSNDFSQQQLNTWVEAFNQAGIPTTNFDDIQYALWRKLIINNALNPLTALTLKNTQQVLHDPVLKQTAYQMMIETARAAKQADVAIESHDVDDMFELINGFDAIKTSMLVDREKGRPLEIDDICGPVIDYCQQSGEPATTTQLIACLLKCAVE</sequence>
<dbReference type="UniPathway" id="UPA00028">
    <property type="reaction ID" value="UER00004"/>
</dbReference>
<comment type="catalytic activity">
    <reaction evidence="9 10">
        <text>(R)-pantoate + NADP(+) = 2-dehydropantoate + NADPH + H(+)</text>
        <dbReference type="Rhea" id="RHEA:16233"/>
        <dbReference type="ChEBI" id="CHEBI:11561"/>
        <dbReference type="ChEBI" id="CHEBI:15378"/>
        <dbReference type="ChEBI" id="CHEBI:15980"/>
        <dbReference type="ChEBI" id="CHEBI:57783"/>
        <dbReference type="ChEBI" id="CHEBI:58349"/>
        <dbReference type="EC" id="1.1.1.169"/>
    </reaction>
</comment>
<dbReference type="PANTHER" id="PTHR21708">
    <property type="entry name" value="PROBABLE 2-DEHYDROPANTOATE 2-REDUCTASE"/>
    <property type="match status" value="1"/>
</dbReference>
<dbReference type="InterPro" id="IPR003710">
    <property type="entry name" value="ApbA"/>
</dbReference>
<accession>A0A1G8CUB5</accession>
<dbReference type="SUPFAM" id="SSF51735">
    <property type="entry name" value="NAD(P)-binding Rossmann-fold domains"/>
    <property type="match status" value="1"/>
</dbReference>
<keyword evidence="14" id="KW-1185">Reference proteome</keyword>
<keyword evidence="5 10" id="KW-0566">Pantothenate biosynthesis</keyword>
<dbReference type="GO" id="GO:0015940">
    <property type="term" value="P:pantothenate biosynthetic process"/>
    <property type="evidence" value="ECO:0007669"/>
    <property type="project" value="UniProtKB-UniPathway"/>
</dbReference>
<keyword evidence="7 10" id="KW-0560">Oxidoreductase</keyword>
<evidence type="ECO:0000256" key="3">
    <source>
        <dbReference type="ARBA" id="ARBA00013014"/>
    </source>
</evidence>
<name>A0A1G8CUB5_9VIBR</name>
<evidence type="ECO:0000256" key="2">
    <source>
        <dbReference type="ARBA" id="ARBA00007870"/>
    </source>
</evidence>
<evidence type="ECO:0000313" key="14">
    <source>
        <dbReference type="Proteomes" id="UP000198854"/>
    </source>
</evidence>
<dbReference type="SUPFAM" id="SSF48179">
    <property type="entry name" value="6-phosphogluconate dehydrogenase C-terminal domain-like"/>
    <property type="match status" value="1"/>
</dbReference>
<dbReference type="NCBIfam" id="TIGR00745">
    <property type="entry name" value="apbA_panE"/>
    <property type="match status" value="1"/>
</dbReference>
<protein>
    <recommendedName>
        <fullName evidence="4 10">2-dehydropantoate 2-reductase</fullName>
        <ecNumber evidence="3 10">1.1.1.169</ecNumber>
    </recommendedName>
    <alternativeName>
        <fullName evidence="8 10">Ketopantoate reductase</fullName>
    </alternativeName>
</protein>
<dbReference type="InterPro" id="IPR051402">
    <property type="entry name" value="KPR-Related"/>
</dbReference>
<evidence type="ECO:0000313" key="13">
    <source>
        <dbReference type="EMBL" id="SDH48560.1"/>
    </source>
</evidence>
<evidence type="ECO:0000259" key="12">
    <source>
        <dbReference type="Pfam" id="PF08546"/>
    </source>
</evidence>
<comment type="similarity">
    <text evidence="2 10">Belongs to the ketopantoate reductase family.</text>
</comment>
<dbReference type="InterPro" id="IPR013752">
    <property type="entry name" value="KPA_reductase"/>
</dbReference>
<comment type="pathway">
    <text evidence="1 10">Cofactor biosynthesis; (R)-pantothenate biosynthesis; (R)-pantoate from 3-methyl-2-oxobutanoate: step 2/2.</text>
</comment>
<feature type="domain" description="Ketopantoate reductase C-terminal" evidence="12">
    <location>
        <begin position="192"/>
        <end position="312"/>
    </location>
</feature>
<dbReference type="Gene3D" id="1.10.1040.10">
    <property type="entry name" value="N-(1-d-carboxylethyl)-l-norvaline Dehydrogenase, domain 2"/>
    <property type="match status" value="1"/>
</dbReference>
<dbReference type="PROSITE" id="PS51257">
    <property type="entry name" value="PROKAR_LIPOPROTEIN"/>
    <property type="match status" value="1"/>
</dbReference>